<feature type="transmembrane region" description="Helical" evidence="1">
    <location>
        <begin position="377"/>
        <end position="396"/>
    </location>
</feature>
<organism evidence="2 3">
    <name type="scientific">Jatropha curcas</name>
    <name type="common">Barbados nut</name>
    <dbReference type="NCBI Taxonomy" id="180498"/>
    <lineage>
        <taxon>Eukaryota</taxon>
        <taxon>Viridiplantae</taxon>
        <taxon>Streptophyta</taxon>
        <taxon>Embryophyta</taxon>
        <taxon>Tracheophyta</taxon>
        <taxon>Spermatophyta</taxon>
        <taxon>Magnoliopsida</taxon>
        <taxon>eudicotyledons</taxon>
        <taxon>Gunneridae</taxon>
        <taxon>Pentapetalae</taxon>
        <taxon>rosids</taxon>
        <taxon>fabids</taxon>
        <taxon>Malpighiales</taxon>
        <taxon>Euphorbiaceae</taxon>
        <taxon>Crotonoideae</taxon>
        <taxon>Jatropheae</taxon>
        <taxon>Jatropha</taxon>
    </lineage>
</organism>
<dbReference type="InterPro" id="IPR027417">
    <property type="entry name" value="P-loop_NTPase"/>
</dbReference>
<keyword evidence="1" id="KW-0812">Transmembrane</keyword>
<sequence>MGGDSITSLTSTPEEEFSMNQDVLRPLSSNNPYYHSRDDISGNFEDKTFNEDYELVFGGFEQISSSSLEFEANIRKRCNAYNEVFQSYHQLQSRTKGLEEAKRKILSYTPGEWIEKAGGMSDYNVPKTTTLLLVGPKGSGKSSLINRISKVFEDDKFAPERAQVSYNSSAVEGTYFLQEYMIPRGSASFCLYDSRGLSDDFSENVEMLKQWITKGVRHGELIIRPSDHSSLKTRIKCKVRGNGSQSSETRMVNFVIFVVNGLAVLKSMESEGDEGSLYWQMIAKTFNCPYLSFKDDKPAVVVTHSDLLSLSDRARIRVWLGNLLGIPPAKQIFDIPESFYPVTELTIVDMLRYSLEHAEKNLPRKDWLAEKVRGVKVSLLTCIYLFIILGIVIISIKMQYKRIRHEPRSKVQINWHAIRHLWLDLD</sequence>
<evidence type="ECO:0000256" key="1">
    <source>
        <dbReference type="SAM" id="Phobius"/>
    </source>
</evidence>
<dbReference type="STRING" id="180498.A0A067LA16"/>
<dbReference type="AlphaFoldDB" id="A0A067LA16"/>
<keyword evidence="1" id="KW-1133">Transmembrane helix</keyword>
<accession>A0A067LA16</accession>
<dbReference type="Gene3D" id="3.40.50.300">
    <property type="entry name" value="P-loop containing nucleotide triphosphate hydrolases"/>
    <property type="match status" value="1"/>
</dbReference>
<dbReference type="SUPFAM" id="SSF52540">
    <property type="entry name" value="P-loop containing nucleoside triphosphate hydrolases"/>
    <property type="match status" value="1"/>
</dbReference>
<dbReference type="Proteomes" id="UP000027138">
    <property type="component" value="Unassembled WGS sequence"/>
</dbReference>
<name>A0A067LA16_JATCU</name>
<dbReference type="PANTHER" id="PTHR14241">
    <property type="entry name" value="INTERFERON-INDUCED PROTEIN 44"/>
    <property type="match status" value="1"/>
</dbReference>
<dbReference type="EMBL" id="KK914233">
    <property type="protein sequence ID" value="KDP45291.1"/>
    <property type="molecule type" value="Genomic_DNA"/>
</dbReference>
<dbReference type="OrthoDB" id="25620at2759"/>
<protein>
    <submittedName>
        <fullName evidence="2">Uncharacterized protein</fullName>
    </submittedName>
</protein>
<proteinExistence type="predicted"/>
<keyword evidence="1" id="KW-0472">Membrane</keyword>
<evidence type="ECO:0000313" key="2">
    <source>
        <dbReference type="EMBL" id="KDP45291.1"/>
    </source>
</evidence>
<keyword evidence="3" id="KW-1185">Reference proteome</keyword>
<dbReference type="PANTHER" id="PTHR14241:SF32">
    <property type="entry name" value="VWFA DOMAIN-CONTAINING PROTEIN-RELATED"/>
    <property type="match status" value="1"/>
</dbReference>
<gene>
    <name evidence="2" type="ORF">JCGZ_15156</name>
</gene>
<reference evidence="2 3" key="1">
    <citation type="journal article" date="2014" name="PLoS ONE">
        <title>Global Analysis of Gene Expression Profiles in Physic Nut (Jatropha curcas L.) Seedlings Exposed to Salt Stress.</title>
        <authorList>
            <person name="Zhang L."/>
            <person name="Zhang C."/>
            <person name="Wu P."/>
            <person name="Chen Y."/>
            <person name="Li M."/>
            <person name="Jiang H."/>
            <person name="Wu G."/>
        </authorList>
    </citation>
    <scope>NUCLEOTIDE SEQUENCE [LARGE SCALE GENOMIC DNA]</scope>
    <source>
        <strain evidence="3">cv. GZQX0401</strain>
        <tissue evidence="2">Young leaves</tissue>
    </source>
</reference>
<evidence type="ECO:0000313" key="3">
    <source>
        <dbReference type="Proteomes" id="UP000027138"/>
    </source>
</evidence>